<evidence type="ECO:0000313" key="1">
    <source>
        <dbReference type="EMBL" id="EET05218.1"/>
    </source>
</evidence>
<dbReference type="EMBL" id="CM000833">
    <property type="protein sequence ID" value="EET05218.1"/>
    <property type="molecule type" value="Genomic_DNA"/>
</dbReference>
<proteinExistence type="predicted"/>
<protein>
    <submittedName>
        <fullName evidence="1">Uncharacterized protein</fullName>
    </submittedName>
</protein>
<reference evidence="1" key="1">
    <citation type="submission" date="2009-05" db="EMBL/GenBank/DDBJ databases">
        <authorList>
            <person name="Harkins D.M."/>
            <person name="DeShazer D."/>
            <person name="Woods D.E."/>
            <person name="Brinkac L.M."/>
            <person name="Brown K.A."/>
            <person name="Hung G.C."/>
            <person name="Tuanyok A."/>
            <person name="Zhang B."/>
            <person name="Nierman W.C."/>
        </authorList>
    </citation>
    <scope>NUCLEOTIDE SEQUENCE [LARGE SCALE GENOMIC DNA]</scope>
    <source>
        <strain evidence="1">1710a</strain>
    </source>
</reference>
<organism evidence="1">
    <name type="scientific">Burkholderia pseudomallei 1710a</name>
    <dbReference type="NCBI Taxonomy" id="320371"/>
    <lineage>
        <taxon>Bacteria</taxon>
        <taxon>Pseudomonadati</taxon>
        <taxon>Pseudomonadota</taxon>
        <taxon>Betaproteobacteria</taxon>
        <taxon>Burkholderiales</taxon>
        <taxon>Burkholderiaceae</taxon>
        <taxon>Burkholderia</taxon>
        <taxon>pseudomallei group</taxon>
    </lineage>
</organism>
<sequence length="117" mass="13266">MPREQLNILIAFVKRRLLDAQDIKAVIKVGAKAPFSYHLLYIAMRRGNDASANHNRVAAAKSLEFSLFKEAQKIDLTFKLHVTNLVKKKCAAICLFKPTYFSMSRASERPTLVSEKL</sequence>
<name>A0A0E1VWD0_BURPE</name>
<dbReference type="AlphaFoldDB" id="A0A0E1VWD0"/>
<dbReference type="AntiFam" id="ANF00203">
    <property type="entry name" value="Shadow ORF (opposite algB)"/>
</dbReference>
<gene>
    <name evidence="1" type="ORF">BURPS1710A_A0775</name>
</gene>
<dbReference type="HOGENOM" id="CLU_2080318_0_0_4"/>
<dbReference type="AntiFam" id="ANF00077">
    <property type="entry name" value="Shadow ORF (opposite AtoC)"/>
</dbReference>
<dbReference type="Proteomes" id="UP000001812">
    <property type="component" value="Chromosome II"/>
</dbReference>
<accession>A0A0E1VWD0</accession>